<comment type="similarity">
    <text evidence="2 6">Belongs to the peptidase M24B family.</text>
</comment>
<evidence type="ECO:0000256" key="2">
    <source>
        <dbReference type="ARBA" id="ARBA00008766"/>
    </source>
</evidence>
<evidence type="ECO:0000256" key="5">
    <source>
        <dbReference type="ARBA" id="ARBA00023211"/>
    </source>
</evidence>
<keyword evidence="4" id="KW-0378">Hydrolase</keyword>
<dbReference type="GO" id="GO:0006508">
    <property type="term" value="P:proteolysis"/>
    <property type="evidence" value="ECO:0007669"/>
    <property type="project" value="TreeGrafter"/>
</dbReference>
<evidence type="ECO:0000313" key="9">
    <source>
        <dbReference type="Proteomes" id="UP000467700"/>
    </source>
</evidence>
<dbReference type="SUPFAM" id="SSF55920">
    <property type="entry name" value="Creatinase/aminopeptidase"/>
    <property type="match status" value="1"/>
</dbReference>
<dbReference type="Gene3D" id="3.40.350.10">
    <property type="entry name" value="Creatinase/prolidase N-terminal domain"/>
    <property type="match status" value="1"/>
</dbReference>
<keyword evidence="3 6" id="KW-0479">Metal-binding</keyword>
<evidence type="ECO:0000259" key="7">
    <source>
        <dbReference type="SMART" id="SM01011"/>
    </source>
</evidence>
<sequence>MFTSLRRAGTRFAARNVTTKPSEYGQPTFLSHPHLVKENETTPGIPASDYEQRRRRLMELLPEKTIVVSVAAPVKYMSANIFYKYRQASDFWYLTGFEEPESAVVLEKTSSSKGYSMTLFCSGRNAAKEKWDGASTSLSSAKNLFHADETMPISNFASHLKAILPTSSHVYVDLPNPTSWSSRQKGKGLLNYLTGSVSSLTSMGGVDREEVMKHLSGSAQRPLAPQVGKLRVLKSKAEREVMKAAADISAKAHTKTMRFTQPGMSESAVAGHFEYLCTLGGSQRPAYVPVVASGPNSLILHYTANNHTIGNDELVLIDAGCEYNGYASDITRTFPASGTFTSAQREIYSAVLYTQKEMIKLCTESSGYSLQELHKQSCELLRAELNRIGFELKGEGDLERVLYPHYLGHPIGVDLHESAFFERAAPLREGMVITIEPGIYVPPTAKFPKHFHNIGVRIEDDVLVGEEHPTILSVSAPKEVVDVEGACQGLLGLEPY</sequence>
<protein>
    <recommendedName>
        <fullName evidence="7">Aminopeptidase P N-terminal domain-containing protein</fullName>
    </recommendedName>
</protein>
<organism evidence="8 9">
    <name type="scientific">Cyclocybe aegerita</name>
    <name type="common">Black poplar mushroom</name>
    <name type="synonym">Agrocybe aegerita</name>
    <dbReference type="NCBI Taxonomy" id="1973307"/>
    <lineage>
        <taxon>Eukaryota</taxon>
        <taxon>Fungi</taxon>
        <taxon>Dikarya</taxon>
        <taxon>Basidiomycota</taxon>
        <taxon>Agaricomycotina</taxon>
        <taxon>Agaricomycetes</taxon>
        <taxon>Agaricomycetidae</taxon>
        <taxon>Agaricales</taxon>
        <taxon>Agaricineae</taxon>
        <taxon>Bolbitiaceae</taxon>
        <taxon>Cyclocybe</taxon>
    </lineage>
</organism>
<dbReference type="Proteomes" id="UP000467700">
    <property type="component" value="Unassembled WGS sequence"/>
</dbReference>
<evidence type="ECO:0000313" key="8">
    <source>
        <dbReference type="EMBL" id="CAA7259590.1"/>
    </source>
</evidence>
<evidence type="ECO:0000256" key="1">
    <source>
        <dbReference type="ARBA" id="ARBA00001936"/>
    </source>
</evidence>
<dbReference type="InterPro" id="IPR000994">
    <property type="entry name" value="Pept_M24"/>
</dbReference>
<gene>
    <name evidence="8" type="ORF">AAE3_LOCUS1727</name>
</gene>
<dbReference type="InterPro" id="IPR029149">
    <property type="entry name" value="Creatin/AminoP/Spt16_N"/>
</dbReference>
<dbReference type="PROSITE" id="PS00491">
    <property type="entry name" value="PROLINE_PEPTIDASE"/>
    <property type="match status" value="1"/>
</dbReference>
<dbReference type="Pfam" id="PF00557">
    <property type="entry name" value="Peptidase_M24"/>
    <property type="match status" value="1"/>
</dbReference>
<comment type="cofactor">
    <cofactor evidence="1">
        <name>Mn(2+)</name>
        <dbReference type="ChEBI" id="CHEBI:29035"/>
    </cofactor>
</comment>
<dbReference type="Pfam" id="PF05195">
    <property type="entry name" value="AMP_N"/>
    <property type="match status" value="1"/>
</dbReference>
<evidence type="ECO:0000256" key="6">
    <source>
        <dbReference type="RuleBase" id="RU000590"/>
    </source>
</evidence>
<dbReference type="PANTHER" id="PTHR43226:SF4">
    <property type="entry name" value="XAA-PRO AMINOPEPTIDASE 3"/>
    <property type="match status" value="1"/>
</dbReference>
<dbReference type="GO" id="GO:0005739">
    <property type="term" value="C:mitochondrion"/>
    <property type="evidence" value="ECO:0007669"/>
    <property type="project" value="TreeGrafter"/>
</dbReference>
<dbReference type="InterPro" id="IPR007865">
    <property type="entry name" value="Aminopep_P_N"/>
</dbReference>
<dbReference type="GO" id="GO:0070006">
    <property type="term" value="F:metalloaminopeptidase activity"/>
    <property type="evidence" value="ECO:0007669"/>
    <property type="project" value="InterPro"/>
</dbReference>
<keyword evidence="9" id="KW-1185">Reference proteome</keyword>
<dbReference type="InterPro" id="IPR052433">
    <property type="entry name" value="X-Pro_dipept-like"/>
</dbReference>
<feature type="domain" description="Aminopeptidase P N-terminal" evidence="7">
    <location>
        <begin position="45"/>
        <end position="181"/>
    </location>
</feature>
<dbReference type="InterPro" id="IPR036005">
    <property type="entry name" value="Creatinase/aminopeptidase-like"/>
</dbReference>
<dbReference type="SMART" id="SM01011">
    <property type="entry name" value="AMP_N"/>
    <property type="match status" value="1"/>
</dbReference>
<dbReference type="GO" id="GO:0030145">
    <property type="term" value="F:manganese ion binding"/>
    <property type="evidence" value="ECO:0007669"/>
    <property type="project" value="InterPro"/>
</dbReference>
<dbReference type="CDD" id="cd01087">
    <property type="entry name" value="Prolidase"/>
    <property type="match status" value="1"/>
</dbReference>
<comment type="caution">
    <text evidence="8">The sequence shown here is derived from an EMBL/GenBank/DDBJ whole genome shotgun (WGS) entry which is preliminary data.</text>
</comment>
<dbReference type="OrthoDB" id="4215474at2759"/>
<evidence type="ECO:0000256" key="4">
    <source>
        <dbReference type="ARBA" id="ARBA00022801"/>
    </source>
</evidence>
<accession>A0A8S0VT66</accession>
<dbReference type="Gene3D" id="3.90.230.10">
    <property type="entry name" value="Creatinase/methionine aminopeptidase superfamily"/>
    <property type="match status" value="1"/>
</dbReference>
<evidence type="ECO:0000256" key="3">
    <source>
        <dbReference type="ARBA" id="ARBA00022723"/>
    </source>
</evidence>
<name>A0A8S0VT66_CYCAE</name>
<dbReference type="AlphaFoldDB" id="A0A8S0VT66"/>
<reference evidence="8 9" key="1">
    <citation type="submission" date="2020-01" db="EMBL/GenBank/DDBJ databases">
        <authorList>
            <person name="Gupta K D."/>
        </authorList>
    </citation>
    <scope>NUCLEOTIDE SEQUENCE [LARGE SCALE GENOMIC DNA]</scope>
</reference>
<dbReference type="SUPFAM" id="SSF53092">
    <property type="entry name" value="Creatinase/prolidase N-terminal domain"/>
    <property type="match status" value="1"/>
</dbReference>
<proteinExistence type="inferred from homology"/>
<dbReference type="PANTHER" id="PTHR43226">
    <property type="entry name" value="XAA-PRO AMINOPEPTIDASE 3"/>
    <property type="match status" value="1"/>
</dbReference>
<dbReference type="EMBL" id="CACVBS010000024">
    <property type="protein sequence ID" value="CAA7259590.1"/>
    <property type="molecule type" value="Genomic_DNA"/>
</dbReference>
<keyword evidence="5" id="KW-0464">Manganese</keyword>
<dbReference type="InterPro" id="IPR001131">
    <property type="entry name" value="Peptidase_M24B_aminopep-P_CS"/>
</dbReference>